<comment type="caution">
    <text evidence="2">The sequence shown here is derived from an EMBL/GenBank/DDBJ whole genome shotgun (WGS) entry which is preliminary data.</text>
</comment>
<proteinExistence type="predicted"/>
<evidence type="ECO:0000313" key="3">
    <source>
        <dbReference type="Proteomes" id="UP000294558"/>
    </source>
</evidence>
<dbReference type="PANTHER" id="PTHR43211">
    <property type="entry name" value="FUMARYLACETOACETATE HYDROLASE"/>
    <property type="match status" value="1"/>
</dbReference>
<organism evidence="2 3">
    <name type="scientific">Ilumatobacter fluminis</name>
    <dbReference type="NCBI Taxonomy" id="467091"/>
    <lineage>
        <taxon>Bacteria</taxon>
        <taxon>Bacillati</taxon>
        <taxon>Actinomycetota</taxon>
        <taxon>Acidimicrobiia</taxon>
        <taxon>Acidimicrobiales</taxon>
        <taxon>Ilumatobacteraceae</taxon>
        <taxon>Ilumatobacter</taxon>
    </lineage>
</organism>
<dbReference type="SUPFAM" id="SSF56529">
    <property type="entry name" value="FAH"/>
    <property type="match status" value="1"/>
</dbReference>
<protein>
    <submittedName>
        <fullName evidence="2">2-keto-4-pentenoate hydratase/2-oxohepta-3-ene-1,7-dioic acid hydratase in catechol pathway</fullName>
    </submittedName>
</protein>
<keyword evidence="3" id="KW-1185">Reference proteome</keyword>
<reference evidence="2 3" key="1">
    <citation type="submission" date="2019-03" db="EMBL/GenBank/DDBJ databases">
        <title>Sequencing the genomes of 1000 actinobacteria strains.</title>
        <authorList>
            <person name="Klenk H.-P."/>
        </authorList>
    </citation>
    <scope>NUCLEOTIDE SEQUENCE [LARGE SCALE GENOMIC DNA]</scope>
    <source>
        <strain evidence="2 3">DSM 18936</strain>
    </source>
</reference>
<feature type="domain" description="Fumarylacetoacetase-like C-terminal" evidence="1">
    <location>
        <begin position="78"/>
        <end position="289"/>
    </location>
</feature>
<dbReference type="GO" id="GO:0003824">
    <property type="term" value="F:catalytic activity"/>
    <property type="evidence" value="ECO:0007669"/>
    <property type="project" value="InterPro"/>
</dbReference>
<dbReference type="Proteomes" id="UP000294558">
    <property type="component" value="Unassembled WGS sequence"/>
</dbReference>
<dbReference type="PANTHER" id="PTHR43211:SF1">
    <property type="entry name" value="BLL6422 PROTEIN"/>
    <property type="match status" value="1"/>
</dbReference>
<dbReference type="InterPro" id="IPR011234">
    <property type="entry name" value="Fumarylacetoacetase-like_C"/>
</dbReference>
<evidence type="ECO:0000259" key="1">
    <source>
        <dbReference type="Pfam" id="PF01557"/>
    </source>
</evidence>
<accession>A0A4R7HWI3</accession>
<evidence type="ECO:0000313" key="2">
    <source>
        <dbReference type="EMBL" id="TDT14904.1"/>
    </source>
</evidence>
<dbReference type="RefSeq" id="WP_208293932.1">
    <property type="nucleotide sequence ID" value="NZ_SOAU01000001.1"/>
</dbReference>
<dbReference type="Pfam" id="PF01557">
    <property type="entry name" value="FAA_hydrolase"/>
    <property type="match status" value="1"/>
</dbReference>
<dbReference type="EMBL" id="SOAU01000001">
    <property type="protein sequence ID" value="TDT14904.1"/>
    <property type="molecule type" value="Genomic_DNA"/>
</dbReference>
<dbReference type="AlphaFoldDB" id="A0A4R7HWI3"/>
<sequence>MIDDGASASTCRKQMKYVSYVTSETTDVLVGRLDGTDVIDLGFDGDMVSFIASGAPQGHERLVPNAQLVAPLRPPVLRDFLTFEGHLRNAFAGLGKDIPDEWFTVPAYYKGIPSTVIGPDTVIPWPSYSDRLDHELEIAAIIGRPGRNISAAEGLDHVFGFTLWNDFSARDVQTRELPVGMGPAKAKDWDGSNILGPYIVTVDEVDAGQIEAEVVVNGQRWGADSTANMRFSFGELIAYASRDQTLHPGEILGSGTMAGGSGIELDRWLQPGDLIELRSPQLGVLTNTVGAKPSGTPVPIEVVRDRSAPA</sequence>
<dbReference type="InterPro" id="IPR036663">
    <property type="entry name" value="Fumarylacetoacetase_C_sf"/>
</dbReference>
<gene>
    <name evidence="2" type="ORF">BDK89_0463</name>
</gene>
<dbReference type="Gene3D" id="3.90.850.10">
    <property type="entry name" value="Fumarylacetoacetase-like, C-terminal domain"/>
    <property type="match status" value="1"/>
</dbReference>
<name>A0A4R7HWI3_9ACTN</name>